<feature type="transmembrane region" description="Helical" evidence="1">
    <location>
        <begin position="336"/>
        <end position="356"/>
    </location>
</feature>
<evidence type="ECO:0000313" key="2">
    <source>
        <dbReference type="EMBL" id="CAB4532110.1"/>
    </source>
</evidence>
<gene>
    <name evidence="2" type="ORF">UFOPK1399_00495</name>
</gene>
<keyword evidence="1" id="KW-1133">Transmembrane helix</keyword>
<dbReference type="Pfam" id="PF19516">
    <property type="entry name" value="DUF6049"/>
    <property type="match status" value="1"/>
</dbReference>
<keyword evidence="1" id="KW-0812">Transmembrane</keyword>
<dbReference type="AlphaFoldDB" id="A0A6J6AYT1"/>
<evidence type="ECO:0000256" key="1">
    <source>
        <dbReference type="SAM" id="Phobius"/>
    </source>
</evidence>
<sequence length="366" mass="40091">MKKISLALLFILGFSMPSASADSPVVRITDRPHVNFVGTFVDNELATSLLPSGRLGALVSSISNTRKTWVIDPALVDEVTLMATGYVFDKKEDKEGQQAAKNWLERLKFSVGNSPVIALPYGNPDQTLAKRLAPSELRFYSAYSKTRLEAQLGRAVTTENGWGKGVSRLSYPLKALYSKNRQTLTGLSSLTSAQEVLDLRAHLAKVMNPALDKKNRSVFSYSAAVAVKKVSSKLRVSTGRYQLTSKTSKVPVTLINNFDTPTVVNLSLIPQNSRMQLENVNSVKLAAKSRQQLSIEIDVIAPGSTIVFAQFMNSKGQLVGEQTKLNLTATIIDSRVAWFTTGAAVLLFIGAITQSVRRIRRGRNEK</sequence>
<keyword evidence="1" id="KW-0472">Membrane</keyword>
<protein>
    <submittedName>
        <fullName evidence="2">Unannotated protein</fullName>
    </submittedName>
</protein>
<dbReference type="InterPro" id="IPR046112">
    <property type="entry name" value="DUF6049"/>
</dbReference>
<organism evidence="2">
    <name type="scientific">freshwater metagenome</name>
    <dbReference type="NCBI Taxonomy" id="449393"/>
    <lineage>
        <taxon>unclassified sequences</taxon>
        <taxon>metagenomes</taxon>
        <taxon>ecological metagenomes</taxon>
    </lineage>
</organism>
<proteinExistence type="predicted"/>
<accession>A0A6J6AYT1</accession>
<name>A0A6J6AYT1_9ZZZZ</name>
<dbReference type="EMBL" id="CAEZSD010000044">
    <property type="protein sequence ID" value="CAB4532110.1"/>
    <property type="molecule type" value="Genomic_DNA"/>
</dbReference>
<reference evidence="2" key="1">
    <citation type="submission" date="2020-05" db="EMBL/GenBank/DDBJ databases">
        <authorList>
            <person name="Chiriac C."/>
            <person name="Salcher M."/>
            <person name="Ghai R."/>
            <person name="Kavagutti S V."/>
        </authorList>
    </citation>
    <scope>NUCLEOTIDE SEQUENCE</scope>
</reference>